<organism evidence="1">
    <name type="scientific">uncultured bacterium IN-01</name>
    <dbReference type="NCBI Taxonomy" id="1805579"/>
    <lineage>
        <taxon>Bacteria</taxon>
        <taxon>environmental samples</taxon>
    </lineage>
</organism>
<reference evidence="1" key="2">
    <citation type="submission" date="2016-02" db="EMBL/GenBank/DDBJ databases">
        <authorList>
            <person name="Wen L."/>
            <person name="He K."/>
            <person name="Yang H."/>
        </authorList>
    </citation>
    <scope>NUCLEOTIDE SEQUENCE</scope>
</reference>
<accession>A0A142BVI2</accession>
<dbReference type="AlphaFoldDB" id="A0A142BVI2"/>
<evidence type="ECO:0000313" key="1">
    <source>
        <dbReference type="EMBL" id="AMP42120.1"/>
    </source>
</evidence>
<proteinExistence type="predicted"/>
<protein>
    <submittedName>
        <fullName evidence="1">Uncharacterized protein</fullName>
    </submittedName>
</protein>
<sequence>MQSHVSIIFNSSDRKDYEFFIHNNSDEAQEAARAWFADKWVELECEPIRQSGKVLLLDRILSVVDGLGHYWFEDHPKEAQELAEKAVLALDSPVVVIDLPGASISSN</sequence>
<name>A0A142BVI2_9BACT</name>
<reference evidence="1" key="1">
    <citation type="journal article" date="2016" name="Appl. Environ. Microbiol.">
        <title>Diversity of the Tetracycline Mobilome within a Chinese Pig Manure Sample.</title>
        <authorList>
            <person name="Leclercq S.O."/>
            <person name="Wang C."/>
            <person name="Zhu Y."/>
            <person name="Wu H."/>
            <person name="Du X."/>
            <person name="Liu Z."/>
            <person name="Feng J."/>
        </authorList>
    </citation>
    <scope>NUCLEOTIDE SEQUENCE</scope>
</reference>
<dbReference type="EMBL" id="KU736866">
    <property type="protein sequence ID" value="AMP42120.1"/>
    <property type="molecule type" value="Genomic_DNA"/>
</dbReference>